<dbReference type="AlphaFoldDB" id="A0A137PG44"/>
<proteinExistence type="predicted"/>
<dbReference type="EMBL" id="KQ964429">
    <property type="protein sequence ID" value="KXN73962.1"/>
    <property type="molecule type" value="Genomic_DNA"/>
</dbReference>
<protein>
    <submittedName>
        <fullName evidence="1">Uncharacterized protein</fullName>
    </submittedName>
</protein>
<accession>A0A137PG44</accession>
<feature type="non-terminal residue" evidence="1">
    <location>
        <position position="100"/>
    </location>
</feature>
<keyword evidence="2" id="KW-1185">Reference proteome</keyword>
<reference evidence="1 2" key="1">
    <citation type="journal article" date="2015" name="Genome Biol. Evol.">
        <title>Phylogenomic analyses indicate that early fungi evolved digesting cell walls of algal ancestors of land plants.</title>
        <authorList>
            <person name="Chang Y."/>
            <person name="Wang S."/>
            <person name="Sekimoto S."/>
            <person name="Aerts A.L."/>
            <person name="Choi C."/>
            <person name="Clum A."/>
            <person name="LaButti K.M."/>
            <person name="Lindquist E.A."/>
            <person name="Yee Ngan C."/>
            <person name="Ohm R.A."/>
            <person name="Salamov A.A."/>
            <person name="Grigoriev I.V."/>
            <person name="Spatafora J.W."/>
            <person name="Berbee M.L."/>
        </authorList>
    </citation>
    <scope>NUCLEOTIDE SEQUENCE [LARGE SCALE GENOMIC DNA]</scope>
    <source>
        <strain evidence="1 2">NRRL 28638</strain>
    </source>
</reference>
<dbReference type="Proteomes" id="UP000070444">
    <property type="component" value="Unassembled WGS sequence"/>
</dbReference>
<gene>
    <name evidence="1" type="ORF">CONCODRAFT_3034</name>
</gene>
<evidence type="ECO:0000313" key="1">
    <source>
        <dbReference type="EMBL" id="KXN73962.1"/>
    </source>
</evidence>
<sequence length="100" mass="11184">MSYLILALVSQLLAKSHNSNKLPSWFQPNDDASVNFLSPEPMPNGQQIPYYSYQQQYPIPTTTTTTVPYYPLPKTTTTTTTPCYTQTTTTSAAPYYPVPP</sequence>
<evidence type="ECO:0000313" key="2">
    <source>
        <dbReference type="Proteomes" id="UP000070444"/>
    </source>
</evidence>
<name>A0A137PG44_CONC2</name>
<organism evidence="1 2">
    <name type="scientific">Conidiobolus coronatus (strain ATCC 28846 / CBS 209.66 / NRRL 28638)</name>
    <name type="common">Delacroixia coronata</name>
    <dbReference type="NCBI Taxonomy" id="796925"/>
    <lineage>
        <taxon>Eukaryota</taxon>
        <taxon>Fungi</taxon>
        <taxon>Fungi incertae sedis</taxon>
        <taxon>Zoopagomycota</taxon>
        <taxon>Entomophthoromycotina</taxon>
        <taxon>Entomophthoromycetes</taxon>
        <taxon>Entomophthorales</taxon>
        <taxon>Ancylistaceae</taxon>
        <taxon>Conidiobolus</taxon>
    </lineage>
</organism>